<dbReference type="EMBL" id="CP001792">
    <property type="protein sequence ID" value="ACX75195.1"/>
    <property type="molecule type" value="Genomic_DNA"/>
</dbReference>
<dbReference type="STRING" id="59374.FSU_2088"/>
<keyword evidence="5" id="KW-1185">Reference proteome</keyword>
<dbReference type="InterPro" id="IPR011873">
    <property type="entry name" value="CHP02147"/>
</dbReference>
<evidence type="ECO:0000313" key="5">
    <source>
        <dbReference type="Proteomes" id="UP000001497"/>
    </source>
</evidence>
<dbReference type="NCBIfam" id="TIGR02147">
    <property type="entry name" value="Fsuc_second"/>
    <property type="match status" value="1"/>
</dbReference>
<dbReference type="KEGG" id="fsu:Fisuc_1600"/>
<dbReference type="HOGENOM" id="CLU_061509_0_0_0"/>
<accession>C9RRK9</accession>
<reference evidence="2 5" key="1">
    <citation type="submission" date="2009-10" db="EMBL/GenBank/DDBJ databases">
        <title>Complete sequence of Fibrobacter succinogenes subsp. succinogenes S85.</title>
        <authorList>
            <consortium name="US DOE Joint Genome Institute"/>
            <person name="Lucas S."/>
            <person name="Copeland A."/>
            <person name="Lapidus A."/>
            <person name="Glavina del Rio T."/>
            <person name="Tice H."/>
            <person name="Bruce D."/>
            <person name="Goodwin L."/>
            <person name="Pitluck S."/>
            <person name="Chertkov O."/>
            <person name="Detter J.C."/>
            <person name="Han C."/>
            <person name="Tapia R."/>
            <person name="Larimer F."/>
            <person name="Land M."/>
            <person name="Hauser L."/>
            <person name="Kyrpides N."/>
            <person name="Mikhailova N."/>
            <person name="Weimer P.J."/>
            <person name="Stevenson D.M."/>
            <person name="Boyum J."/>
            <person name="Brumm P.I."/>
            <person name="Mead D."/>
        </authorList>
    </citation>
    <scope>NUCLEOTIDE SEQUENCE [LARGE SCALE GENOMIC DNA]</scope>
    <source>
        <strain evidence="5">ATCC 19169 / S85</strain>
        <strain evidence="2">S85</strain>
    </source>
</reference>
<dbReference type="RefSeq" id="WP_014546279.1">
    <property type="nucleotide sequence ID" value="NC_013410.1"/>
</dbReference>
<dbReference type="OrthoDB" id="9803715at2"/>
<dbReference type="Proteomes" id="UP000001497">
    <property type="component" value="Chromosome"/>
</dbReference>
<dbReference type="Pfam" id="PF14394">
    <property type="entry name" value="DUF4423"/>
    <property type="match status" value="1"/>
</dbReference>
<name>C9RRK9_FIBSS</name>
<reference evidence="4" key="2">
    <citation type="submission" date="2010-08" db="EMBL/GenBank/DDBJ databases">
        <title>Complete sequence of Fibrobacter succinogenes subsp. succinogenes S85.</title>
        <authorList>
            <person name="Durkin A.S."/>
            <person name="Nelson K.E."/>
            <person name="Morrison M."/>
            <person name="Forsberg C.W."/>
            <person name="Wilson D.B."/>
            <person name="Russell J.B."/>
            <person name="Cann I.K.O."/>
            <person name="Mackie R.I."/>
            <person name="White B.A."/>
        </authorList>
    </citation>
    <scope>NUCLEOTIDE SEQUENCE [LARGE SCALE GENOMIC DNA]</scope>
    <source>
        <strain evidence="4">ATCC 19169 / S85</strain>
    </source>
</reference>
<dbReference type="Proteomes" id="UP000000517">
    <property type="component" value="Chromosome"/>
</dbReference>
<organism evidence="3 4">
    <name type="scientific">Fibrobacter succinogenes (strain ATCC 19169 / S85)</name>
    <dbReference type="NCBI Taxonomy" id="59374"/>
    <lineage>
        <taxon>Bacteria</taxon>
        <taxon>Pseudomonadati</taxon>
        <taxon>Fibrobacterota</taxon>
        <taxon>Fibrobacteria</taxon>
        <taxon>Fibrobacterales</taxon>
        <taxon>Fibrobacteraceae</taxon>
        <taxon>Fibrobacter</taxon>
    </lineage>
</organism>
<dbReference type="EMBL" id="CP002158">
    <property type="protein sequence ID" value="ADL26945.1"/>
    <property type="molecule type" value="Genomic_DNA"/>
</dbReference>
<sequence>MMKSVTEYKNYREYILDYYKERKRCSAFTWREFAKVAGFASGSYLKLVCDGKTRLREEGAKKTALAMGLLGYELDYFVLLVRYEGAKTEQEKKKCFEEMQALGEANRVKILGSEMYTYYETWKHSVVRELAVAMPGAKPNEIAKVCKPAISAADVSDSLRFLLKAGLLTRDIKGNYHQTSTSLSTGNLNVVAVAVHSLLRQMGEFALDALDKLPISERHFSGITMGVTAESYAKIVDEIAAFRKRIVSIVSADKKIEKVCRLNMQLFPLTEKIEYGDMNVLSKNRGE</sequence>
<dbReference type="InterPro" id="IPR025537">
    <property type="entry name" value="DUF4423"/>
</dbReference>
<protein>
    <recommendedName>
        <fullName evidence="1">DUF4423 domain-containing protein</fullName>
    </recommendedName>
</protein>
<dbReference type="KEGG" id="fsc:FSU_2088"/>
<feature type="domain" description="DUF4423" evidence="1">
    <location>
        <begin position="108"/>
        <end position="269"/>
    </location>
</feature>
<evidence type="ECO:0000259" key="1">
    <source>
        <dbReference type="Pfam" id="PF14394"/>
    </source>
</evidence>
<evidence type="ECO:0000313" key="4">
    <source>
        <dbReference type="Proteomes" id="UP000000517"/>
    </source>
</evidence>
<evidence type="ECO:0000313" key="3">
    <source>
        <dbReference type="EMBL" id="ADL26945.1"/>
    </source>
</evidence>
<proteinExistence type="predicted"/>
<reference evidence="3" key="3">
    <citation type="submission" date="2010-08" db="EMBL/GenBank/DDBJ databases">
        <authorList>
            <person name="Durkin A.S."/>
            <person name="Nelson K.E."/>
            <person name="Morrison M."/>
            <person name="Forsberg C.W."/>
            <person name="Wilson D.B."/>
            <person name="Russell J.B."/>
            <person name="Cann I.K.O."/>
            <person name="Mackie R.I."/>
            <person name="White B.A."/>
        </authorList>
    </citation>
    <scope>NUCLEOTIDE SEQUENCE</scope>
    <source>
        <strain evidence="3">S85</strain>
    </source>
</reference>
<gene>
    <name evidence="2" type="ordered locus">Fisuc_1600</name>
    <name evidence="3" type="ordered locus">FSU_2088</name>
</gene>
<evidence type="ECO:0000313" key="2">
    <source>
        <dbReference type="EMBL" id="ACX75195.1"/>
    </source>
</evidence>
<dbReference type="AlphaFoldDB" id="C9RRK9"/>